<gene>
    <name evidence="1" type="ORF">Zmor_007949</name>
</gene>
<keyword evidence="2" id="KW-1185">Reference proteome</keyword>
<proteinExistence type="predicted"/>
<reference evidence="1" key="1">
    <citation type="journal article" date="2023" name="G3 (Bethesda)">
        <title>Whole genome assemblies of Zophobas morio and Tenebrio molitor.</title>
        <authorList>
            <person name="Kaur S."/>
            <person name="Stinson S.A."/>
            <person name="diCenzo G.C."/>
        </authorList>
    </citation>
    <scope>NUCLEOTIDE SEQUENCE</scope>
    <source>
        <strain evidence="1">QUZm001</strain>
    </source>
</reference>
<evidence type="ECO:0000313" key="2">
    <source>
        <dbReference type="Proteomes" id="UP001168821"/>
    </source>
</evidence>
<protein>
    <submittedName>
        <fullName evidence="1">Uncharacterized protein</fullName>
    </submittedName>
</protein>
<accession>A0AA38IUF1</accession>
<dbReference type="EMBL" id="JALNTZ010000002">
    <property type="protein sequence ID" value="KAJ3663722.1"/>
    <property type="molecule type" value="Genomic_DNA"/>
</dbReference>
<dbReference type="AlphaFoldDB" id="A0AA38IUF1"/>
<comment type="caution">
    <text evidence="1">The sequence shown here is derived from an EMBL/GenBank/DDBJ whole genome shotgun (WGS) entry which is preliminary data.</text>
</comment>
<sequence length="97" mass="11042">MTKSTHELSRNGNIGLTSPLLMMSTELLAASTPYHAEVDRRRCVFDDYKPNRISGSKDQLICWGIFVDSQLLVLLQAVLLEHWRIKSRGTFEQCCIS</sequence>
<evidence type="ECO:0000313" key="1">
    <source>
        <dbReference type="EMBL" id="KAJ3663722.1"/>
    </source>
</evidence>
<dbReference type="Proteomes" id="UP001168821">
    <property type="component" value="Unassembled WGS sequence"/>
</dbReference>
<name>A0AA38IUF1_9CUCU</name>
<organism evidence="1 2">
    <name type="scientific">Zophobas morio</name>
    <dbReference type="NCBI Taxonomy" id="2755281"/>
    <lineage>
        <taxon>Eukaryota</taxon>
        <taxon>Metazoa</taxon>
        <taxon>Ecdysozoa</taxon>
        <taxon>Arthropoda</taxon>
        <taxon>Hexapoda</taxon>
        <taxon>Insecta</taxon>
        <taxon>Pterygota</taxon>
        <taxon>Neoptera</taxon>
        <taxon>Endopterygota</taxon>
        <taxon>Coleoptera</taxon>
        <taxon>Polyphaga</taxon>
        <taxon>Cucujiformia</taxon>
        <taxon>Tenebrionidae</taxon>
        <taxon>Zophobas</taxon>
    </lineage>
</organism>